<dbReference type="PROSITE" id="PS51808">
    <property type="entry name" value="CHCH"/>
    <property type="match status" value="1"/>
</dbReference>
<organism evidence="5 6">
    <name type="scientific">Batrachochytrium dendrobatidis (strain JEL423)</name>
    <dbReference type="NCBI Taxonomy" id="403673"/>
    <lineage>
        <taxon>Eukaryota</taxon>
        <taxon>Fungi</taxon>
        <taxon>Fungi incertae sedis</taxon>
        <taxon>Chytridiomycota</taxon>
        <taxon>Chytridiomycota incertae sedis</taxon>
        <taxon>Chytridiomycetes</taxon>
        <taxon>Rhizophydiales</taxon>
        <taxon>Rhizophydiales incertae sedis</taxon>
        <taxon>Batrachochytrium</taxon>
    </lineage>
</organism>
<gene>
    <name evidence="5" type="ORF">BDEG_21070</name>
</gene>
<evidence type="ECO:0000256" key="1">
    <source>
        <dbReference type="ARBA" id="ARBA00004173"/>
    </source>
</evidence>
<dbReference type="OrthoDB" id="1107506at2759"/>
<dbReference type="STRING" id="403673.A0A177WA77"/>
<comment type="similarity">
    <text evidence="2">Belongs to the cytochrome c oxidase subunit 6B family.</text>
</comment>
<proteinExistence type="inferred from homology"/>
<dbReference type="eggNOG" id="KOG3057">
    <property type="taxonomic scope" value="Eukaryota"/>
</dbReference>
<dbReference type="InterPro" id="IPR003213">
    <property type="entry name" value="Cyt_c_oxidase_su6B"/>
</dbReference>
<dbReference type="Proteomes" id="UP000077115">
    <property type="component" value="Unassembled WGS sequence"/>
</dbReference>
<dbReference type="EMBL" id="DS022300">
    <property type="protein sequence ID" value="OAJ36979.1"/>
    <property type="molecule type" value="Genomic_DNA"/>
</dbReference>
<dbReference type="SUPFAM" id="SSF47694">
    <property type="entry name" value="Cytochrome c oxidase subunit h"/>
    <property type="match status" value="1"/>
</dbReference>
<evidence type="ECO:0000313" key="6">
    <source>
        <dbReference type="Proteomes" id="UP000077115"/>
    </source>
</evidence>
<dbReference type="GO" id="GO:0045277">
    <property type="term" value="C:respiratory chain complex IV"/>
    <property type="evidence" value="ECO:0007669"/>
    <property type="project" value="InterPro"/>
</dbReference>
<name>A0A177WA77_BATDL</name>
<dbReference type="InterPro" id="IPR048280">
    <property type="entry name" value="COX6B-like"/>
</dbReference>
<evidence type="ECO:0000313" key="5">
    <source>
        <dbReference type="EMBL" id="OAJ36979.1"/>
    </source>
</evidence>
<dbReference type="CDD" id="cd00926">
    <property type="entry name" value="Cyt_c_Oxidase_VIb"/>
    <property type="match status" value="1"/>
</dbReference>
<sequence>MTLILEDVAASLSIIGCHVLIDAITRNCWQNYVDFHKCVQAKGEDFQPCQEFKAIYRSLCPTNWTDQWDEQREENVFPPLNTRSSPNHH</sequence>
<dbReference type="GO" id="GO:0005739">
    <property type="term" value="C:mitochondrion"/>
    <property type="evidence" value="ECO:0007669"/>
    <property type="project" value="UniProtKB-SubCell"/>
</dbReference>
<keyword evidence="4" id="KW-1015">Disulfide bond</keyword>
<evidence type="ECO:0000256" key="4">
    <source>
        <dbReference type="ARBA" id="ARBA00023157"/>
    </source>
</evidence>
<comment type="subcellular location">
    <subcellularLocation>
        <location evidence="1">Mitochondrion</location>
    </subcellularLocation>
</comment>
<protein>
    <recommendedName>
        <fullName evidence="7">Cytochrome c oxidase subunit 6B</fullName>
    </recommendedName>
</protein>
<dbReference type="VEuPathDB" id="FungiDB:BDEG_21070"/>
<accession>A0A177WA77</accession>
<dbReference type="InterPro" id="IPR036549">
    <property type="entry name" value="CX6/COA6-like_sf"/>
</dbReference>
<dbReference type="PANTHER" id="PTHR11387">
    <property type="entry name" value="CYTOCHROME C OXIDASE SUBUNIT 6B"/>
    <property type="match status" value="1"/>
</dbReference>
<keyword evidence="3" id="KW-0496">Mitochondrion</keyword>
<evidence type="ECO:0000256" key="2">
    <source>
        <dbReference type="ARBA" id="ARBA00006425"/>
    </source>
</evidence>
<reference evidence="5 6" key="1">
    <citation type="submission" date="2006-10" db="EMBL/GenBank/DDBJ databases">
        <title>The Genome Sequence of Batrachochytrium dendrobatidis JEL423.</title>
        <authorList>
            <consortium name="The Broad Institute Genome Sequencing Platform"/>
            <person name="Birren B."/>
            <person name="Lander E."/>
            <person name="Galagan J."/>
            <person name="Cuomo C."/>
            <person name="Devon K."/>
            <person name="Jaffe D."/>
            <person name="Butler J."/>
            <person name="Alvarez P."/>
            <person name="Gnerre S."/>
            <person name="Grabherr M."/>
            <person name="Kleber M."/>
            <person name="Mauceli E."/>
            <person name="Brockman W."/>
            <person name="Young S."/>
            <person name="LaButti K."/>
            <person name="Sykes S."/>
            <person name="DeCaprio D."/>
            <person name="Crawford M."/>
            <person name="Koehrsen M."/>
            <person name="Engels R."/>
            <person name="Montgomery P."/>
            <person name="Pearson M."/>
            <person name="Howarth C."/>
            <person name="Larson L."/>
            <person name="White J."/>
            <person name="O'Leary S."/>
            <person name="Kodira C."/>
            <person name="Zeng Q."/>
            <person name="Yandava C."/>
            <person name="Alvarado L."/>
            <person name="Longcore J."/>
            <person name="James T."/>
        </authorList>
    </citation>
    <scope>NUCLEOTIDE SEQUENCE [LARGE SCALE GENOMIC DNA]</scope>
    <source>
        <strain evidence="5 6">JEL423</strain>
    </source>
</reference>
<reference evidence="5 6" key="2">
    <citation type="submission" date="2016-05" db="EMBL/GenBank/DDBJ databases">
        <title>Lineage-specific infection strategies underlie the spectrum of fungal disease in amphibians.</title>
        <authorList>
            <person name="Cuomo C.A."/>
            <person name="Farrer R.A."/>
            <person name="James T."/>
            <person name="Longcore J."/>
            <person name="Birren B."/>
        </authorList>
    </citation>
    <scope>NUCLEOTIDE SEQUENCE [LARGE SCALE GENOMIC DNA]</scope>
    <source>
        <strain evidence="5 6">JEL423</strain>
    </source>
</reference>
<evidence type="ECO:0008006" key="7">
    <source>
        <dbReference type="Google" id="ProtNLM"/>
    </source>
</evidence>
<dbReference type="AlphaFoldDB" id="A0A177WA77"/>
<dbReference type="Pfam" id="PF02297">
    <property type="entry name" value="COX6B"/>
    <property type="match status" value="1"/>
</dbReference>
<dbReference type="Gene3D" id="1.10.10.140">
    <property type="entry name" value="Cytochrome c oxidase, subunit VIb"/>
    <property type="match status" value="1"/>
</dbReference>
<evidence type="ECO:0000256" key="3">
    <source>
        <dbReference type="ARBA" id="ARBA00023128"/>
    </source>
</evidence>